<comment type="caution">
    <text evidence="1">The sequence shown here is derived from an EMBL/GenBank/DDBJ whole genome shotgun (WGS) entry which is preliminary data.</text>
</comment>
<keyword evidence="2" id="KW-1185">Reference proteome</keyword>
<sequence>MANGVKSNFLRNGNCLMRFLHENKNKNKNLLESSSIQMGESKFNFHEETDSDAILEALASVTKIVYSIKEKKNQDDRGDAQSSSVLYQIS</sequence>
<evidence type="ECO:0000313" key="2">
    <source>
        <dbReference type="Proteomes" id="UP001163603"/>
    </source>
</evidence>
<proteinExistence type="predicted"/>
<evidence type="ECO:0000313" key="1">
    <source>
        <dbReference type="EMBL" id="KAJ0038880.1"/>
    </source>
</evidence>
<gene>
    <name evidence="1" type="ORF">Pint_22050</name>
</gene>
<dbReference type="EMBL" id="CM047741">
    <property type="protein sequence ID" value="KAJ0038880.1"/>
    <property type="molecule type" value="Genomic_DNA"/>
</dbReference>
<protein>
    <submittedName>
        <fullName evidence="1">Uncharacterized protein</fullName>
    </submittedName>
</protein>
<dbReference type="Proteomes" id="UP001163603">
    <property type="component" value="Chromosome 6"/>
</dbReference>
<accession>A0ACC0YKM4</accession>
<name>A0ACC0YKM4_9ROSI</name>
<reference evidence="2" key="1">
    <citation type="journal article" date="2023" name="G3 (Bethesda)">
        <title>Genome assembly and association tests identify interacting loci associated with vigor, precocity, and sex in interspecific pistachio rootstocks.</title>
        <authorList>
            <person name="Palmer W."/>
            <person name="Jacygrad E."/>
            <person name="Sagayaradj S."/>
            <person name="Cavanaugh K."/>
            <person name="Han R."/>
            <person name="Bertier L."/>
            <person name="Beede B."/>
            <person name="Kafkas S."/>
            <person name="Golino D."/>
            <person name="Preece J."/>
            <person name="Michelmore R."/>
        </authorList>
    </citation>
    <scope>NUCLEOTIDE SEQUENCE [LARGE SCALE GENOMIC DNA]</scope>
</reference>
<organism evidence="1 2">
    <name type="scientific">Pistacia integerrima</name>
    <dbReference type="NCBI Taxonomy" id="434235"/>
    <lineage>
        <taxon>Eukaryota</taxon>
        <taxon>Viridiplantae</taxon>
        <taxon>Streptophyta</taxon>
        <taxon>Embryophyta</taxon>
        <taxon>Tracheophyta</taxon>
        <taxon>Spermatophyta</taxon>
        <taxon>Magnoliopsida</taxon>
        <taxon>eudicotyledons</taxon>
        <taxon>Gunneridae</taxon>
        <taxon>Pentapetalae</taxon>
        <taxon>rosids</taxon>
        <taxon>malvids</taxon>
        <taxon>Sapindales</taxon>
        <taxon>Anacardiaceae</taxon>
        <taxon>Pistacia</taxon>
    </lineage>
</organism>